<keyword evidence="2" id="KW-1185">Reference proteome</keyword>
<organism evidence="1 2">
    <name type="scientific">Euplotes crassus</name>
    <dbReference type="NCBI Taxonomy" id="5936"/>
    <lineage>
        <taxon>Eukaryota</taxon>
        <taxon>Sar</taxon>
        <taxon>Alveolata</taxon>
        <taxon>Ciliophora</taxon>
        <taxon>Intramacronucleata</taxon>
        <taxon>Spirotrichea</taxon>
        <taxon>Hypotrichia</taxon>
        <taxon>Euplotida</taxon>
        <taxon>Euplotidae</taxon>
        <taxon>Moneuplotes</taxon>
    </lineage>
</organism>
<evidence type="ECO:0000313" key="2">
    <source>
        <dbReference type="Proteomes" id="UP001295684"/>
    </source>
</evidence>
<proteinExistence type="predicted"/>
<name>A0AAD1UC99_EUPCR</name>
<dbReference type="Proteomes" id="UP001295684">
    <property type="component" value="Unassembled WGS sequence"/>
</dbReference>
<accession>A0AAD1UC99</accession>
<reference evidence="1" key="1">
    <citation type="submission" date="2023-07" db="EMBL/GenBank/DDBJ databases">
        <authorList>
            <consortium name="AG Swart"/>
            <person name="Singh M."/>
            <person name="Singh A."/>
            <person name="Seah K."/>
            <person name="Emmerich C."/>
        </authorList>
    </citation>
    <scope>NUCLEOTIDE SEQUENCE</scope>
    <source>
        <strain evidence="1">DP1</strain>
    </source>
</reference>
<dbReference type="EMBL" id="CAMPGE010003627">
    <property type="protein sequence ID" value="CAI2362468.1"/>
    <property type="molecule type" value="Genomic_DNA"/>
</dbReference>
<dbReference type="AlphaFoldDB" id="A0AAD1UC99"/>
<gene>
    <name evidence="1" type="ORF">ECRASSUSDP1_LOCUS3791</name>
</gene>
<evidence type="ECO:0000313" key="1">
    <source>
        <dbReference type="EMBL" id="CAI2362468.1"/>
    </source>
</evidence>
<comment type="caution">
    <text evidence="1">The sequence shown here is derived from an EMBL/GenBank/DDBJ whole genome shotgun (WGS) entry which is preliminary data.</text>
</comment>
<protein>
    <submittedName>
        <fullName evidence="1">Uncharacterized protein</fullName>
    </submittedName>
</protein>
<sequence length="156" mass="17417">MNSINNFYGDENLSDELLSEDVVSCEVRGSEKILHNMGRKSLSNKKPLSGVELDCEPQESLNNISKDKICSQGRSIFRQKKSKSCDQVEEPLSSLKDNMSHFNGIDLHASKPLKSEISNLFGYSTQPKSKPGNDSHAKELAFEDCYVITMKDVEAL</sequence>